<dbReference type="AlphaFoldDB" id="A0A382YRR0"/>
<feature type="non-terminal residue" evidence="1">
    <location>
        <position position="1"/>
    </location>
</feature>
<accession>A0A382YRR0</accession>
<proteinExistence type="predicted"/>
<dbReference type="EMBL" id="UINC01178033">
    <property type="protein sequence ID" value="SVD85977.1"/>
    <property type="molecule type" value="Genomic_DNA"/>
</dbReference>
<protein>
    <submittedName>
        <fullName evidence="1">Uncharacterized protein</fullName>
    </submittedName>
</protein>
<gene>
    <name evidence="1" type="ORF">METZ01_LOCUS438831</name>
</gene>
<evidence type="ECO:0000313" key="1">
    <source>
        <dbReference type="EMBL" id="SVD85977.1"/>
    </source>
</evidence>
<organism evidence="1">
    <name type="scientific">marine metagenome</name>
    <dbReference type="NCBI Taxonomy" id="408172"/>
    <lineage>
        <taxon>unclassified sequences</taxon>
        <taxon>metagenomes</taxon>
        <taxon>ecological metagenomes</taxon>
    </lineage>
</organism>
<name>A0A382YRR0_9ZZZZ</name>
<reference evidence="1" key="1">
    <citation type="submission" date="2018-05" db="EMBL/GenBank/DDBJ databases">
        <authorList>
            <person name="Lanie J.A."/>
            <person name="Ng W.-L."/>
            <person name="Kazmierczak K.M."/>
            <person name="Andrzejewski T.M."/>
            <person name="Davidsen T.M."/>
            <person name="Wayne K.J."/>
            <person name="Tettelin H."/>
            <person name="Glass J.I."/>
            <person name="Rusch D."/>
            <person name="Podicherti R."/>
            <person name="Tsui H.-C.T."/>
            <person name="Winkler M.E."/>
        </authorList>
    </citation>
    <scope>NUCLEOTIDE SEQUENCE</scope>
</reference>
<sequence>VISFSKRLTSDGELFALPLEREPFNRISDPLLPDDIFRHL</sequence>